<dbReference type="EMBL" id="CP035704">
    <property type="protein sequence ID" value="QBB69883.1"/>
    <property type="molecule type" value="Genomic_DNA"/>
</dbReference>
<dbReference type="Pfam" id="PF12146">
    <property type="entry name" value="Hydrolase_4"/>
    <property type="match status" value="1"/>
</dbReference>
<dbReference type="PANTHER" id="PTHR11614">
    <property type="entry name" value="PHOSPHOLIPASE-RELATED"/>
    <property type="match status" value="1"/>
</dbReference>
<gene>
    <name evidence="3" type="ORF">ELE36_05600</name>
</gene>
<feature type="domain" description="Serine aminopeptidase S33" evidence="2">
    <location>
        <begin position="16"/>
        <end position="252"/>
    </location>
</feature>
<dbReference type="InterPro" id="IPR051044">
    <property type="entry name" value="MAG_DAG_Lipase"/>
</dbReference>
<dbReference type="KEGG" id="xbc:ELE36_05600"/>
<feature type="active site" description="Nucleophile" evidence="1">
    <location>
        <position position="90"/>
    </location>
</feature>
<dbReference type="OrthoDB" id="8476759at2"/>
<dbReference type="Proteomes" id="UP000291562">
    <property type="component" value="Chromosome"/>
</dbReference>
<feature type="active site" description="Charge relay system" evidence="1">
    <location>
        <position position="216"/>
    </location>
</feature>
<evidence type="ECO:0000313" key="4">
    <source>
        <dbReference type="Proteomes" id="UP000291562"/>
    </source>
</evidence>
<dbReference type="InterPro" id="IPR012354">
    <property type="entry name" value="Esterase_lipase"/>
</dbReference>
<proteinExistence type="predicted"/>
<dbReference type="GO" id="GO:0052689">
    <property type="term" value="F:carboxylic ester hydrolase activity"/>
    <property type="evidence" value="ECO:0007669"/>
    <property type="project" value="InterPro"/>
</dbReference>
<dbReference type="RefSeq" id="WP_129832142.1">
    <property type="nucleotide sequence ID" value="NZ_CP035704.1"/>
</dbReference>
<protein>
    <submittedName>
        <fullName evidence="3">Alpha/beta fold hydrolase</fullName>
    </submittedName>
</protein>
<dbReference type="SUPFAM" id="SSF53474">
    <property type="entry name" value="alpha/beta-Hydrolases"/>
    <property type="match status" value="1"/>
</dbReference>
<evidence type="ECO:0000256" key="1">
    <source>
        <dbReference type="PIRSR" id="PIRSR017388-1"/>
    </source>
</evidence>
<name>A0A411HHB3_9GAMM</name>
<evidence type="ECO:0000313" key="3">
    <source>
        <dbReference type="EMBL" id="QBB69883.1"/>
    </source>
</evidence>
<keyword evidence="3" id="KW-0378">Hydrolase</keyword>
<organism evidence="3 4">
    <name type="scientific">Pseudolysobacter antarcticus</name>
    <dbReference type="NCBI Taxonomy" id="2511995"/>
    <lineage>
        <taxon>Bacteria</taxon>
        <taxon>Pseudomonadati</taxon>
        <taxon>Pseudomonadota</taxon>
        <taxon>Gammaproteobacteria</taxon>
        <taxon>Lysobacterales</taxon>
        <taxon>Rhodanobacteraceae</taxon>
        <taxon>Pseudolysobacter</taxon>
    </lineage>
</organism>
<reference evidence="3 4" key="1">
    <citation type="submission" date="2019-01" db="EMBL/GenBank/DDBJ databases">
        <title>Pseudolysobacter antarctica gen. nov., sp. nov., isolated from Fildes Peninsula, Antarctica.</title>
        <authorList>
            <person name="Wei Z."/>
            <person name="Peng F."/>
        </authorList>
    </citation>
    <scope>NUCLEOTIDE SEQUENCE [LARGE SCALE GENOMIC DNA]</scope>
    <source>
        <strain evidence="3 4">AQ6-296</strain>
    </source>
</reference>
<dbReference type="InterPro" id="IPR029058">
    <property type="entry name" value="AB_hydrolase_fold"/>
</dbReference>
<evidence type="ECO:0000259" key="2">
    <source>
        <dbReference type="Pfam" id="PF12146"/>
    </source>
</evidence>
<dbReference type="AlphaFoldDB" id="A0A411HHB3"/>
<accession>A0A411HHB3</accession>
<sequence length="287" mass="31243">MIKKADFFLQGGRSGVLLIHGLTGTPAEMRFVGKGLHRAGFTVHGMQLAGHCGDTADLLKTGWRDWYRSVGEAADELRGKVDHMFVAGLSMGALLALKLAADRPNDVDGLGLYGTTFVYDGWAIPRIAKLSFLLPLVTPFGIGRGRSFQETEPYGIKDQRIRDRIASSMLGGDSAAAGLPGNPWPSLSQFYRLAFRMRREISKVRAPSLIMHAAEDDIASPRNARKVARGVRGPVETVLLKDSYHMITVDQERDKVIERSANFFGRIAAGRLGEPVAYPAAAAFASD</sequence>
<dbReference type="PIRSF" id="PIRSF017388">
    <property type="entry name" value="Esterase_lipase"/>
    <property type="match status" value="1"/>
</dbReference>
<dbReference type="InterPro" id="IPR022742">
    <property type="entry name" value="Hydrolase_4"/>
</dbReference>
<dbReference type="Gene3D" id="3.40.50.1820">
    <property type="entry name" value="alpha/beta hydrolase"/>
    <property type="match status" value="1"/>
</dbReference>
<keyword evidence="4" id="KW-1185">Reference proteome</keyword>
<feature type="active site" description="Charge relay system" evidence="1">
    <location>
        <position position="245"/>
    </location>
</feature>